<organism evidence="1 2">
    <name type="scientific">Arctium lappa</name>
    <name type="common">Greater burdock</name>
    <name type="synonym">Lappa major</name>
    <dbReference type="NCBI Taxonomy" id="4217"/>
    <lineage>
        <taxon>Eukaryota</taxon>
        <taxon>Viridiplantae</taxon>
        <taxon>Streptophyta</taxon>
        <taxon>Embryophyta</taxon>
        <taxon>Tracheophyta</taxon>
        <taxon>Spermatophyta</taxon>
        <taxon>Magnoliopsida</taxon>
        <taxon>eudicotyledons</taxon>
        <taxon>Gunneridae</taxon>
        <taxon>Pentapetalae</taxon>
        <taxon>asterids</taxon>
        <taxon>campanulids</taxon>
        <taxon>Asterales</taxon>
        <taxon>Asteraceae</taxon>
        <taxon>Carduoideae</taxon>
        <taxon>Cardueae</taxon>
        <taxon>Arctiinae</taxon>
        <taxon>Arctium</taxon>
    </lineage>
</organism>
<keyword evidence="2" id="KW-1185">Reference proteome</keyword>
<protein>
    <submittedName>
        <fullName evidence="1">Uncharacterized protein</fullName>
    </submittedName>
</protein>
<reference evidence="1 2" key="2">
    <citation type="journal article" date="2022" name="Mol. Ecol. Resour.">
        <title>The genomes of chicory, endive, great burdock and yacon provide insights into Asteraceae paleo-polyploidization history and plant inulin production.</title>
        <authorList>
            <person name="Fan W."/>
            <person name="Wang S."/>
            <person name="Wang H."/>
            <person name="Wang A."/>
            <person name="Jiang F."/>
            <person name="Liu H."/>
            <person name="Zhao H."/>
            <person name="Xu D."/>
            <person name="Zhang Y."/>
        </authorList>
    </citation>
    <scope>NUCLEOTIDE SEQUENCE [LARGE SCALE GENOMIC DNA]</scope>
    <source>
        <strain evidence="2">cv. Niubang</strain>
    </source>
</reference>
<evidence type="ECO:0000313" key="1">
    <source>
        <dbReference type="EMBL" id="KAI3745734.1"/>
    </source>
</evidence>
<comment type="caution">
    <text evidence="1">The sequence shown here is derived from an EMBL/GenBank/DDBJ whole genome shotgun (WGS) entry which is preliminary data.</text>
</comment>
<accession>A0ACB9DGF9</accession>
<name>A0ACB9DGF9_ARCLA</name>
<reference evidence="2" key="1">
    <citation type="journal article" date="2022" name="Mol. Ecol. Resour.">
        <title>The genomes of chicory, endive, great burdock and yacon provide insights into Asteraceae palaeo-polyploidization history and plant inulin production.</title>
        <authorList>
            <person name="Fan W."/>
            <person name="Wang S."/>
            <person name="Wang H."/>
            <person name="Wang A."/>
            <person name="Jiang F."/>
            <person name="Liu H."/>
            <person name="Zhao H."/>
            <person name="Xu D."/>
            <person name="Zhang Y."/>
        </authorList>
    </citation>
    <scope>NUCLEOTIDE SEQUENCE [LARGE SCALE GENOMIC DNA]</scope>
    <source>
        <strain evidence="2">cv. Niubang</strain>
    </source>
</reference>
<sequence length="121" mass="14028">MSLNSSSMHKQNKIKRSDLVDQLRDHQVRSKFNWASVSYFSSTANLSSSSYSRMDMMMFVLWELLILAFIVSSAVSLYLTHWRLTLTLAIITLLLLLCLKVTKQAKLNKKNKRRMLLPLSM</sequence>
<proteinExistence type="predicted"/>
<evidence type="ECO:0000313" key="2">
    <source>
        <dbReference type="Proteomes" id="UP001055879"/>
    </source>
</evidence>
<gene>
    <name evidence="1" type="ORF">L6452_08140</name>
</gene>
<dbReference type="EMBL" id="CM042049">
    <property type="protein sequence ID" value="KAI3745734.1"/>
    <property type="molecule type" value="Genomic_DNA"/>
</dbReference>
<dbReference type="Proteomes" id="UP001055879">
    <property type="component" value="Linkage Group LG03"/>
</dbReference>